<keyword evidence="3" id="KW-1185">Reference proteome</keyword>
<dbReference type="Proteomes" id="UP001293254">
    <property type="component" value="Unassembled WGS sequence"/>
</dbReference>
<evidence type="ECO:0000313" key="2">
    <source>
        <dbReference type="EMBL" id="KAK4412832.1"/>
    </source>
</evidence>
<reference evidence="2" key="2">
    <citation type="journal article" date="2024" name="Plant">
        <title>Genomic evolution and insights into agronomic trait innovations of Sesamum species.</title>
        <authorList>
            <person name="Miao H."/>
            <person name="Wang L."/>
            <person name="Qu L."/>
            <person name="Liu H."/>
            <person name="Sun Y."/>
            <person name="Le M."/>
            <person name="Wang Q."/>
            <person name="Wei S."/>
            <person name="Zheng Y."/>
            <person name="Lin W."/>
            <person name="Duan Y."/>
            <person name="Cao H."/>
            <person name="Xiong S."/>
            <person name="Wang X."/>
            <person name="Wei L."/>
            <person name="Li C."/>
            <person name="Ma Q."/>
            <person name="Ju M."/>
            <person name="Zhao R."/>
            <person name="Li G."/>
            <person name="Mu C."/>
            <person name="Tian Q."/>
            <person name="Mei H."/>
            <person name="Zhang T."/>
            <person name="Gao T."/>
            <person name="Zhang H."/>
        </authorList>
    </citation>
    <scope>NUCLEOTIDE SEQUENCE</scope>
    <source>
        <strain evidence="2">3651</strain>
    </source>
</reference>
<feature type="chain" id="PRO_5042247606" evidence="1">
    <location>
        <begin position="27"/>
        <end position="109"/>
    </location>
</feature>
<gene>
    <name evidence="2" type="ORF">Salat_2930400</name>
</gene>
<name>A0AAE2C8E4_9LAMI</name>
<evidence type="ECO:0000256" key="1">
    <source>
        <dbReference type="SAM" id="SignalP"/>
    </source>
</evidence>
<accession>A0AAE2C8E4</accession>
<proteinExistence type="predicted"/>
<dbReference type="AlphaFoldDB" id="A0AAE2C8E4"/>
<reference evidence="2" key="1">
    <citation type="submission" date="2020-06" db="EMBL/GenBank/DDBJ databases">
        <authorList>
            <person name="Li T."/>
            <person name="Hu X."/>
            <person name="Zhang T."/>
            <person name="Song X."/>
            <person name="Zhang H."/>
            <person name="Dai N."/>
            <person name="Sheng W."/>
            <person name="Hou X."/>
            <person name="Wei L."/>
        </authorList>
    </citation>
    <scope>NUCLEOTIDE SEQUENCE</scope>
    <source>
        <strain evidence="2">3651</strain>
        <tissue evidence="2">Leaf</tissue>
    </source>
</reference>
<sequence length="109" mass="11694">MILLTQGRLPLLALGCGLLICRLAGTEPSRALDKRLPPTSPPHPTLRPPAHLPHPSLAIIPGEPPSLAPSQPLYSLHLIPLHTTALILLQTSPPPLPTMIYLLITLLLL</sequence>
<feature type="signal peptide" evidence="1">
    <location>
        <begin position="1"/>
        <end position="26"/>
    </location>
</feature>
<protein>
    <submittedName>
        <fullName evidence="2">Uncharacterized protein</fullName>
    </submittedName>
</protein>
<organism evidence="2 3">
    <name type="scientific">Sesamum alatum</name>
    <dbReference type="NCBI Taxonomy" id="300844"/>
    <lineage>
        <taxon>Eukaryota</taxon>
        <taxon>Viridiplantae</taxon>
        <taxon>Streptophyta</taxon>
        <taxon>Embryophyta</taxon>
        <taxon>Tracheophyta</taxon>
        <taxon>Spermatophyta</taxon>
        <taxon>Magnoliopsida</taxon>
        <taxon>eudicotyledons</taxon>
        <taxon>Gunneridae</taxon>
        <taxon>Pentapetalae</taxon>
        <taxon>asterids</taxon>
        <taxon>lamiids</taxon>
        <taxon>Lamiales</taxon>
        <taxon>Pedaliaceae</taxon>
        <taxon>Sesamum</taxon>
    </lineage>
</organism>
<comment type="caution">
    <text evidence="2">The sequence shown here is derived from an EMBL/GenBank/DDBJ whole genome shotgun (WGS) entry which is preliminary data.</text>
</comment>
<dbReference type="EMBL" id="JACGWO010000013">
    <property type="protein sequence ID" value="KAK4412832.1"/>
    <property type="molecule type" value="Genomic_DNA"/>
</dbReference>
<keyword evidence="1" id="KW-0732">Signal</keyword>
<evidence type="ECO:0000313" key="3">
    <source>
        <dbReference type="Proteomes" id="UP001293254"/>
    </source>
</evidence>